<gene>
    <name evidence="2" type="ORF">Sv326_1011</name>
</gene>
<proteinExistence type="predicted"/>
<accession>A0A7D5XLY5</accession>
<keyword evidence="1" id="KW-0812">Transmembrane</keyword>
<dbReference type="Proteomes" id="UP000510821">
    <property type="component" value="Chromosome"/>
</dbReference>
<keyword evidence="1" id="KW-0472">Membrane</keyword>
<feature type="transmembrane region" description="Helical" evidence="1">
    <location>
        <begin position="39"/>
        <end position="59"/>
    </location>
</feature>
<dbReference type="AlphaFoldDB" id="A0A7D5XLY5"/>
<evidence type="ECO:0000313" key="3">
    <source>
        <dbReference type="Proteomes" id="UP000510821"/>
    </source>
</evidence>
<sequence>MDYNLVLAANFVAIVIGVISSIAAFMASQRYYGGPWRSTVLWITWGTSLFTIRAILIFADSFFDPAVENIAAWIKYPPVILGFLCLMNAALVMNQMVDFYSKGGRGKFGEDVKKPGKK</sequence>
<reference evidence="3" key="1">
    <citation type="submission" date="2020-07" db="EMBL/GenBank/DDBJ databases">
        <title>Metabolic diversity and evolutionary history of the archaeal phylum ###Micrarchaeota### uncovered from a freshwater lake metagenome.</title>
        <authorList>
            <person name="Kadnikov V.V."/>
            <person name="Savvichev A.S."/>
            <person name="Mardanov A.V."/>
            <person name="Beletsky A.V."/>
            <person name="Chupakov A.V."/>
            <person name="Kokryatskaya N.M."/>
            <person name="Pimenov N.V."/>
            <person name="Ravin N.V."/>
        </authorList>
    </citation>
    <scope>NUCLEOTIDE SEQUENCE [LARGE SCALE GENOMIC DNA]</scope>
</reference>
<evidence type="ECO:0008006" key="4">
    <source>
        <dbReference type="Google" id="ProtNLM"/>
    </source>
</evidence>
<evidence type="ECO:0000313" key="2">
    <source>
        <dbReference type="EMBL" id="QLJ53186.1"/>
    </source>
</evidence>
<protein>
    <recommendedName>
        <fullName evidence="4">Holin</fullName>
    </recommendedName>
</protein>
<name>A0A7D5XLY5_FERL1</name>
<organism evidence="2 3">
    <name type="scientific">Fermentimicrarchaeum limneticum</name>
    <dbReference type="NCBI Taxonomy" id="2795018"/>
    <lineage>
        <taxon>Archaea</taxon>
        <taxon>Candidatus Micrarchaeota</taxon>
        <taxon>Candidatus Fermentimicrarchaeales</taxon>
        <taxon>Candidatus Fermentimicrarchaeaceae</taxon>
        <taxon>Candidatus Fermentimicrarchaeum</taxon>
    </lineage>
</organism>
<feature type="transmembrane region" description="Helical" evidence="1">
    <location>
        <begin position="79"/>
        <end position="97"/>
    </location>
</feature>
<feature type="transmembrane region" description="Helical" evidence="1">
    <location>
        <begin position="6"/>
        <end position="27"/>
    </location>
</feature>
<dbReference type="KEGG" id="flt:Sv326_1011"/>
<keyword evidence="1" id="KW-1133">Transmembrane helix</keyword>
<evidence type="ECO:0000256" key="1">
    <source>
        <dbReference type="SAM" id="Phobius"/>
    </source>
</evidence>
<dbReference type="EMBL" id="CP058998">
    <property type="protein sequence ID" value="QLJ53186.1"/>
    <property type="molecule type" value="Genomic_DNA"/>
</dbReference>